<reference evidence="2 3" key="1">
    <citation type="journal article" date="2011" name="J. Bacteriol.">
        <title>Genome sequence of the algicidal bacterium Kordia algicida OT-1.</title>
        <authorList>
            <person name="Lee H.S."/>
            <person name="Kang S.G."/>
            <person name="Kwon K.K."/>
            <person name="Lee J.H."/>
            <person name="Kim S.J."/>
        </authorList>
    </citation>
    <scope>NUCLEOTIDE SEQUENCE [LARGE SCALE GENOMIC DNA]</scope>
    <source>
        <strain evidence="2 3">OT-1</strain>
    </source>
</reference>
<comment type="caution">
    <text evidence="2">The sequence shown here is derived from an EMBL/GenBank/DDBJ whole genome shotgun (WGS) entry which is preliminary data.</text>
</comment>
<dbReference type="Pfam" id="PF07949">
    <property type="entry name" value="YbbR"/>
    <property type="match status" value="1"/>
</dbReference>
<keyword evidence="1" id="KW-0472">Membrane</keyword>
<evidence type="ECO:0000256" key="1">
    <source>
        <dbReference type="SAM" id="Phobius"/>
    </source>
</evidence>
<protein>
    <recommendedName>
        <fullName evidence="4">YbbR-like protein</fullName>
    </recommendedName>
</protein>
<dbReference type="Proteomes" id="UP000002945">
    <property type="component" value="Unassembled WGS sequence"/>
</dbReference>
<dbReference type="AlphaFoldDB" id="A9E4V3"/>
<dbReference type="eggNOG" id="COG4856">
    <property type="taxonomic scope" value="Bacteria"/>
</dbReference>
<keyword evidence="3" id="KW-1185">Reference proteome</keyword>
<evidence type="ECO:0008006" key="4">
    <source>
        <dbReference type="Google" id="ProtNLM"/>
    </source>
</evidence>
<dbReference type="PANTHER" id="PTHR37804:SF1">
    <property type="entry name" value="CDAA REGULATORY PROTEIN CDAR"/>
    <property type="match status" value="1"/>
</dbReference>
<dbReference type="InterPro" id="IPR053154">
    <property type="entry name" value="c-di-AMP_regulator"/>
</dbReference>
<feature type="transmembrane region" description="Helical" evidence="1">
    <location>
        <begin position="20"/>
        <end position="38"/>
    </location>
</feature>
<evidence type="ECO:0000313" key="3">
    <source>
        <dbReference type="Proteomes" id="UP000002945"/>
    </source>
</evidence>
<name>A9E4V3_9FLAO</name>
<dbReference type="HOGENOM" id="CLU_069602_1_1_10"/>
<evidence type="ECO:0000313" key="2">
    <source>
        <dbReference type="EMBL" id="EDP95122.1"/>
    </source>
</evidence>
<dbReference type="RefSeq" id="WP_007093879.1">
    <property type="nucleotide sequence ID" value="NZ_DS544873.1"/>
</dbReference>
<keyword evidence="1" id="KW-1133">Transmembrane helix</keyword>
<dbReference type="EMBL" id="ABIB01000010">
    <property type="protein sequence ID" value="EDP95122.1"/>
    <property type="molecule type" value="Genomic_DNA"/>
</dbReference>
<sequence>MIKGIQSLFKATFKGKKINVFLIFFVISFIVWTLVKLSNTYTDTIKMKVVYTNLSDDKILLGNQESNIEARVRTSGFRMLSQKVFKKEIEVDLEKVKKTKGENIFYVLSNTAVNRHIYQGIEILKVAPDTLFLKLGKNKTKAVPVIPQLELAFEKGYNLYDSLQVQPKTIEVSGPEDVIDSLKVVYTEIRQVEDISKDINLELKLLKNDSLKRLKFSQPTVKAVAKVDKFTEGKLDIPIRVQNLPQGYSIKLFPKEVTITYTANVTDFNKITASDFAIYCDYKDIEKTEASFLIPKLVKFPKTAKTYRIENTKINFLIKK</sequence>
<dbReference type="Gene3D" id="2.170.120.40">
    <property type="entry name" value="YbbR-like domain"/>
    <property type="match status" value="1"/>
</dbReference>
<dbReference type="STRING" id="391587.KAOT1_06552"/>
<dbReference type="Gene3D" id="2.170.120.30">
    <property type="match status" value="1"/>
</dbReference>
<dbReference type="InterPro" id="IPR012505">
    <property type="entry name" value="YbbR"/>
</dbReference>
<proteinExistence type="predicted"/>
<accession>A9E4V3</accession>
<dbReference type="PANTHER" id="PTHR37804">
    <property type="entry name" value="CDAA REGULATORY PROTEIN CDAR"/>
    <property type="match status" value="1"/>
</dbReference>
<gene>
    <name evidence="2" type="ORF">KAOT1_06552</name>
</gene>
<dbReference type="OrthoDB" id="1150187at2"/>
<organism evidence="2 3">
    <name type="scientific">Kordia algicida OT-1</name>
    <dbReference type="NCBI Taxonomy" id="391587"/>
    <lineage>
        <taxon>Bacteria</taxon>
        <taxon>Pseudomonadati</taxon>
        <taxon>Bacteroidota</taxon>
        <taxon>Flavobacteriia</taxon>
        <taxon>Flavobacteriales</taxon>
        <taxon>Flavobacteriaceae</taxon>
        <taxon>Kordia</taxon>
    </lineage>
</organism>
<keyword evidence="1" id="KW-0812">Transmembrane</keyword>